<comment type="subcellular location">
    <subcellularLocation>
        <location evidence="1">Cell inner membrane</location>
        <topology evidence="1">Multi-pass membrane protein</topology>
    </subcellularLocation>
</comment>
<dbReference type="InterPro" id="IPR002528">
    <property type="entry name" value="MATE_fam"/>
</dbReference>
<comment type="caution">
    <text evidence="9">The sequence shown here is derived from an EMBL/GenBank/DDBJ whole genome shotgun (WGS) entry which is preliminary data.</text>
</comment>
<keyword evidence="6 8" id="KW-0472">Membrane</keyword>
<feature type="transmembrane region" description="Helical" evidence="8">
    <location>
        <begin position="155"/>
        <end position="177"/>
    </location>
</feature>
<proteinExistence type="predicted"/>
<dbReference type="CDD" id="cd13138">
    <property type="entry name" value="MATE_yoeA_like"/>
    <property type="match status" value="1"/>
</dbReference>
<dbReference type="PANTHER" id="PTHR43549">
    <property type="entry name" value="MULTIDRUG RESISTANCE PROTEIN YPNP-RELATED"/>
    <property type="match status" value="1"/>
</dbReference>
<dbReference type="EMBL" id="JBBHJZ010000005">
    <property type="protein sequence ID" value="MEJ5979149.1"/>
    <property type="molecule type" value="Genomic_DNA"/>
</dbReference>
<gene>
    <name evidence="9" type="ORF">WG901_21025</name>
</gene>
<keyword evidence="5 8" id="KW-1133">Transmembrane helix</keyword>
<sequence length="485" mass="51489">MKFQASGVNEIDRSKPGSEERPRQGDLTQGPVLRTLIGFSVPMLIGNVIQTLNGSINAIWVGRLIGESALAATANANVVMFLLFAAVFGLGNATTVRVGQLFGASDIDAARRTFGGGVGFCLMFSAVVAVIGALTCEGLLHLLATPSGSLEEAEIYLRVVFVTMPFGTLSMILGMGLRGTGDSKTPLHAMILTVALDVVLNPLLIRGFGPVPACGIGGSAAATALANVAGVLLILRRLYARDLPMRLRGREIGYLLPRKDDLAYIVGKGLPMGMQMLLITSSQVVVVGLVNREGLNATAAYSASMQLWSYLQMPAFAIGTAVSAMVAQNIGARRHDRIGEITRVGMLTNLAMTGVLALLIVLAARPLLAVFLGAASPAMPIAHHLQLVVTWSYVAMGVMMVLSGTMRAYGVVMAPLVIQIVSLYPIRLGFYFLFYPEFGDDALWWSFPASTIASAAMTWLLYVKGSWRRRDQAASSTPGDPVAAK</sequence>
<accession>A0ABU8S1J4</accession>
<evidence type="ECO:0000256" key="7">
    <source>
        <dbReference type="SAM" id="MobiDB-lite"/>
    </source>
</evidence>
<evidence type="ECO:0000256" key="8">
    <source>
        <dbReference type="SAM" id="Phobius"/>
    </source>
</evidence>
<keyword evidence="3" id="KW-1003">Cell membrane</keyword>
<dbReference type="PANTHER" id="PTHR43549:SF3">
    <property type="entry name" value="MULTIDRUG RESISTANCE PROTEIN YPNP-RELATED"/>
    <property type="match status" value="1"/>
</dbReference>
<name>A0ABU8S1J4_9SPHN</name>
<feature type="region of interest" description="Disordered" evidence="7">
    <location>
        <begin position="1"/>
        <end position="26"/>
    </location>
</feature>
<evidence type="ECO:0000256" key="3">
    <source>
        <dbReference type="ARBA" id="ARBA00022475"/>
    </source>
</evidence>
<feature type="transmembrane region" description="Helical" evidence="8">
    <location>
        <begin position="409"/>
        <end position="430"/>
    </location>
</feature>
<reference evidence="9 10" key="1">
    <citation type="submission" date="2024-03" db="EMBL/GenBank/DDBJ databases">
        <authorList>
            <person name="Jo J.-H."/>
        </authorList>
    </citation>
    <scope>NUCLEOTIDE SEQUENCE [LARGE SCALE GENOMIC DNA]</scope>
    <source>
        <strain evidence="9 10">PS1R-30</strain>
    </source>
</reference>
<keyword evidence="10" id="KW-1185">Reference proteome</keyword>
<dbReference type="Pfam" id="PF01554">
    <property type="entry name" value="MatE"/>
    <property type="match status" value="2"/>
</dbReference>
<feature type="transmembrane region" description="Helical" evidence="8">
    <location>
        <begin position="350"/>
        <end position="375"/>
    </location>
</feature>
<dbReference type="PIRSF" id="PIRSF006603">
    <property type="entry name" value="DinF"/>
    <property type="match status" value="1"/>
</dbReference>
<protein>
    <submittedName>
        <fullName evidence="9">MATE family efflux transporter</fullName>
    </submittedName>
</protein>
<evidence type="ECO:0000256" key="2">
    <source>
        <dbReference type="ARBA" id="ARBA00022448"/>
    </source>
</evidence>
<dbReference type="InterPro" id="IPR048279">
    <property type="entry name" value="MdtK-like"/>
</dbReference>
<evidence type="ECO:0000256" key="5">
    <source>
        <dbReference type="ARBA" id="ARBA00022989"/>
    </source>
</evidence>
<dbReference type="RefSeq" id="WP_339589083.1">
    <property type="nucleotide sequence ID" value="NZ_JBBHJZ010000005.1"/>
</dbReference>
<keyword evidence="2" id="KW-0813">Transport</keyword>
<evidence type="ECO:0000256" key="6">
    <source>
        <dbReference type="ARBA" id="ARBA00023136"/>
    </source>
</evidence>
<feature type="transmembrane region" description="Helical" evidence="8">
    <location>
        <begin position="381"/>
        <end position="402"/>
    </location>
</feature>
<keyword evidence="4 8" id="KW-0812">Transmembrane</keyword>
<feature type="transmembrane region" description="Helical" evidence="8">
    <location>
        <begin position="442"/>
        <end position="462"/>
    </location>
</feature>
<evidence type="ECO:0000313" key="9">
    <source>
        <dbReference type="EMBL" id="MEJ5979149.1"/>
    </source>
</evidence>
<feature type="transmembrane region" description="Helical" evidence="8">
    <location>
        <begin position="31"/>
        <end position="49"/>
    </location>
</feature>
<dbReference type="Proteomes" id="UP001361239">
    <property type="component" value="Unassembled WGS sequence"/>
</dbReference>
<evidence type="ECO:0000256" key="1">
    <source>
        <dbReference type="ARBA" id="ARBA00004429"/>
    </source>
</evidence>
<feature type="transmembrane region" description="Helical" evidence="8">
    <location>
        <begin position="269"/>
        <end position="290"/>
    </location>
</feature>
<evidence type="ECO:0000313" key="10">
    <source>
        <dbReference type="Proteomes" id="UP001361239"/>
    </source>
</evidence>
<feature type="transmembrane region" description="Helical" evidence="8">
    <location>
        <begin position="189"/>
        <end position="209"/>
    </location>
</feature>
<organism evidence="9 10">
    <name type="scientific">Novosphingobium anseongense</name>
    <dbReference type="NCBI Taxonomy" id="3133436"/>
    <lineage>
        <taxon>Bacteria</taxon>
        <taxon>Pseudomonadati</taxon>
        <taxon>Pseudomonadota</taxon>
        <taxon>Alphaproteobacteria</taxon>
        <taxon>Sphingomonadales</taxon>
        <taxon>Sphingomonadaceae</taxon>
        <taxon>Novosphingobium</taxon>
    </lineage>
</organism>
<dbReference type="InterPro" id="IPR052031">
    <property type="entry name" value="Membrane_Transporter-Flippase"/>
</dbReference>
<dbReference type="NCBIfam" id="TIGR00797">
    <property type="entry name" value="matE"/>
    <property type="match status" value="1"/>
</dbReference>
<feature type="transmembrane region" description="Helical" evidence="8">
    <location>
        <begin position="69"/>
        <end position="93"/>
    </location>
</feature>
<feature type="transmembrane region" description="Helical" evidence="8">
    <location>
        <begin position="114"/>
        <end position="135"/>
    </location>
</feature>
<feature type="transmembrane region" description="Helical" evidence="8">
    <location>
        <begin position="310"/>
        <end position="330"/>
    </location>
</feature>
<feature type="transmembrane region" description="Helical" evidence="8">
    <location>
        <begin position="215"/>
        <end position="235"/>
    </location>
</feature>
<evidence type="ECO:0000256" key="4">
    <source>
        <dbReference type="ARBA" id="ARBA00022692"/>
    </source>
</evidence>
<feature type="compositionally biased region" description="Basic and acidic residues" evidence="7">
    <location>
        <begin position="10"/>
        <end position="24"/>
    </location>
</feature>